<accession>A0A3P9N8Z6</accession>
<dbReference type="InterPro" id="IPR016186">
    <property type="entry name" value="C-type_lectin-like/link_sf"/>
</dbReference>
<evidence type="ECO:0000313" key="5">
    <source>
        <dbReference type="Proteomes" id="UP000242638"/>
    </source>
</evidence>
<dbReference type="GeneTree" id="ENSGT01030000234575"/>
<evidence type="ECO:0000259" key="3">
    <source>
        <dbReference type="PROSITE" id="PS50041"/>
    </source>
</evidence>
<name>A0A3P9N8Z6_POERE</name>
<keyword evidence="1" id="KW-0430">Lectin</keyword>
<dbReference type="Pfam" id="PF00059">
    <property type="entry name" value="Lectin_C"/>
    <property type="match status" value="1"/>
</dbReference>
<proteinExistence type="predicted"/>
<dbReference type="SMART" id="SM00034">
    <property type="entry name" value="CLECT"/>
    <property type="match status" value="1"/>
</dbReference>
<dbReference type="Ensembl" id="ENSPRET00000006087.1">
    <property type="protein sequence ID" value="ENSPREP00000006005.1"/>
    <property type="gene ID" value="ENSPREG00000004154.1"/>
</dbReference>
<dbReference type="AlphaFoldDB" id="A0A3P9N8Z6"/>
<dbReference type="InterPro" id="IPR016187">
    <property type="entry name" value="CTDL_fold"/>
</dbReference>
<reference evidence="5" key="1">
    <citation type="submission" date="2013-11" db="EMBL/GenBank/DDBJ databases">
        <title>The genomic landscape of the Guanapo guppy.</title>
        <authorList>
            <person name="Kuenstner A."/>
            <person name="Dreyer C."/>
        </authorList>
    </citation>
    <scope>NUCLEOTIDE SEQUENCE</scope>
    <source>
        <strain evidence="5">Guanapo</strain>
    </source>
</reference>
<evidence type="ECO:0000256" key="1">
    <source>
        <dbReference type="ARBA" id="ARBA00022734"/>
    </source>
</evidence>
<organism evidence="4 5">
    <name type="scientific">Poecilia reticulata</name>
    <name type="common">Guppy</name>
    <name type="synonym">Acanthophacelus reticulatus</name>
    <dbReference type="NCBI Taxonomy" id="8081"/>
    <lineage>
        <taxon>Eukaryota</taxon>
        <taxon>Metazoa</taxon>
        <taxon>Chordata</taxon>
        <taxon>Craniata</taxon>
        <taxon>Vertebrata</taxon>
        <taxon>Euteleostomi</taxon>
        <taxon>Actinopterygii</taxon>
        <taxon>Neopterygii</taxon>
        <taxon>Teleostei</taxon>
        <taxon>Neoteleostei</taxon>
        <taxon>Acanthomorphata</taxon>
        <taxon>Ovalentaria</taxon>
        <taxon>Atherinomorphae</taxon>
        <taxon>Cyprinodontiformes</taxon>
        <taxon>Poeciliidae</taxon>
        <taxon>Poeciliinae</taxon>
        <taxon>Poecilia</taxon>
    </lineage>
</organism>
<dbReference type="PANTHER" id="PTHR22803">
    <property type="entry name" value="MANNOSE, PHOSPHOLIPASE, LECTIN RECEPTOR RELATED"/>
    <property type="match status" value="1"/>
</dbReference>
<dbReference type="OMA" id="CLHASIY"/>
<keyword evidence="5" id="KW-1185">Reference proteome</keyword>
<protein>
    <recommendedName>
        <fullName evidence="3">C-type lectin domain-containing protein</fullName>
    </recommendedName>
</protein>
<reference evidence="4" key="2">
    <citation type="submission" date="2025-08" db="UniProtKB">
        <authorList>
            <consortium name="Ensembl"/>
        </authorList>
    </citation>
    <scope>IDENTIFICATION</scope>
    <source>
        <strain evidence="4">Guanapo</strain>
    </source>
</reference>
<feature type="domain" description="C-type lectin" evidence="3">
    <location>
        <begin position="25"/>
        <end position="145"/>
    </location>
</feature>
<dbReference type="InterPro" id="IPR001304">
    <property type="entry name" value="C-type_lectin-like"/>
</dbReference>
<dbReference type="InterPro" id="IPR050111">
    <property type="entry name" value="C-type_lectin/snaclec_domain"/>
</dbReference>
<dbReference type="Gene3D" id="3.10.100.10">
    <property type="entry name" value="Mannose-Binding Protein A, subunit A"/>
    <property type="match status" value="1"/>
</dbReference>
<dbReference type="SUPFAM" id="SSF56436">
    <property type="entry name" value="C-type lectin-like"/>
    <property type="match status" value="1"/>
</dbReference>
<dbReference type="Proteomes" id="UP000242638">
    <property type="component" value="Unassembled WGS sequence"/>
</dbReference>
<dbReference type="GO" id="GO:0030246">
    <property type="term" value="F:carbohydrate binding"/>
    <property type="evidence" value="ECO:0007669"/>
    <property type="project" value="UniProtKB-KW"/>
</dbReference>
<dbReference type="InterPro" id="IPR018378">
    <property type="entry name" value="C-type_lectin_CS"/>
</dbReference>
<dbReference type="STRING" id="8081.ENSPREP00000006005"/>
<reference evidence="4" key="3">
    <citation type="submission" date="2025-09" db="UniProtKB">
        <authorList>
            <consortium name="Ensembl"/>
        </authorList>
    </citation>
    <scope>IDENTIFICATION</scope>
    <source>
        <strain evidence="4">Guanapo</strain>
    </source>
</reference>
<dbReference type="CDD" id="cd03590">
    <property type="entry name" value="CLECT_DC-SIGN_like"/>
    <property type="match status" value="1"/>
</dbReference>
<dbReference type="InterPro" id="IPR033989">
    <property type="entry name" value="CD209-like_CTLD"/>
</dbReference>
<evidence type="ECO:0000313" key="4">
    <source>
        <dbReference type="Ensembl" id="ENSPREP00000006005.1"/>
    </source>
</evidence>
<evidence type="ECO:0000256" key="2">
    <source>
        <dbReference type="ARBA" id="ARBA00023157"/>
    </source>
</evidence>
<keyword evidence="2" id="KW-1015">Disulfide bond</keyword>
<dbReference type="PROSITE" id="PS50041">
    <property type="entry name" value="C_TYPE_LECTIN_2"/>
    <property type="match status" value="1"/>
</dbReference>
<sequence>SHVHTAYHPALSCREFLCISGWSVFRGSCYLLSETSGSWYEGRADCRKRGGDLVVIDDDDEQKFVATLTGWSTWIGLSDRETEGTWKWVDGTPLNSELKKMWEDYQPDNGGRDTRNGEEDCVHIWKNLKKWNDLRCDASMQWICEKSPDC</sequence>
<dbReference type="PROSITE" id="PS00615">
    <property type="entry name" value="C_TYPE_LECTIN_1"/>
    <property type="match status" value="1"/>
</dbReference>